<organism evidence="1 2">
    <name type="scientific">Trichodelitschia bisporula</name>
    <dbReference type="NCBI Taxonomy" id="703511"/>
    <lineage>
        <taxon>Eukaryota</taxon>
        <taxon>Fungi</taxon>
        <taxon>Dikarya</taxon>
        <taxon>Ascomycota</taxon>
        <taxon>Pezizomycotina</taxon>
        <taxon>Dothideomycetes</taxon>
        <taxon>Dothideomycetes incertae sedis</taxon>
        <taxon>Phaeotrichales</taxon>
        <taxon>Phaeotrichaceae</taxon>
        <taxon>Trichodelitschia</taxon>
    </lineage>
</organism>
<name>A0A6G1HLW0_9PEZI</name>
<protein>
    <submittedName>
        <fullName evidence="1">Uncharacterized protein</fullName>
    </submittedName>
</protein>
<sequence length="79" mass="8877">MPFAVICTTVHALRQPLATLGQLDLAHFSSDAIHKNFTQIFPRKISRTCDTKNDVDPPLSSAFLISDQEWLEYKCKGAK</sequence>
<accession>A0A6G1HLW0</accession>
<gene>
    <name evidence="1" type="ORF">EJ06DRAFT_584763</name>
</gene>
<reference evidence="1" key="1">
    <citation type="journal article" date="2020" name="Stud. Mycol.">
        <title>101 Dothideomycetes genomes: a test case for predicting lifestyles and emergence of pathogens.</title>
        <authorList>
            <person name="Haridas S."/>
            <person name="Albert R."/>
            <person name="Binder M."/>
            <person name="Bloem J."/>
            <person name="Labutti K."/>
            <person name="Salamov A."/>
            <person name="Andreopoulos B."/>
            <person name="Baker S."/>
            <person name="Barry K."/>
            <person name="Bills G."/>
            <person name="Bluhm B."/>
            <person name="Cannon C."/>
            <person name="Castanera R."/>
            <person name="Culley D."/>
            <person name="Daum C."/>
            <person name="Ezra D."/>
            <person name="Gonzalez J."/>
            <person name="Henrissat B."/>
            <person name="Kuo A."/>
            <person name="Liang C."/>
            <person name="Lipzen A."/>
            <person name="Lutzoni F."/>
            <person name="Magnuson J."/>
            <person name="Mondo S."/>
            <person name="Nolan M."/>
            <person name="Ohm R."/>
            <person name="Pangilinan J."/>
            <person name="Park H.-J."/>
            <person name="Ramirez L."/>
            <person name="Alfaro M."/>
            <person name="Sun H."/>
            <person name="Tritt A."/>
            <person name="Yoshinaga Y."/>
            <person name="Zwiers L.-H."/>
            <person name="Turgeon B."/>
            <person name="Goodwin S."/>
            <person name="Spatafora J."/>
            <person name="Crous P."/>
            <person name="Grigoriev I."/>
        </authorList>
    </citation>
    <scope>NUCLEOTIDE SEQUENCE</scope>
    <source>
        <strain evidence="1">CBS 262.69</strain>
    </source>
</reference>
<dbReference type="Proteomes" id="UP000799640">
    <property type="component" value="Unassembled WGS sequence"/>
</dbReference>
<dbReference type="EMBL" id="ML996705">
    <property type="protein sequence ID" value="KAF2396745.1"/>
    <property type="molecule type" value="Genomic_DNA"/>
</dbReference>
<evidence type="ECO:0000313" key="1">
    <source>
        <dbReference type="EMBL" id="KAF2396745.1"/>
    </source>
</evidence>
<proteinExistence type="predicted"/>
<dbReference type="AlphaFoldDB" id="A0A6G1HLW0"/>
<evidence type="ECO:0000313" key="2">
    <source>
        <dbReference type="Proteomes" id="UP000799640"/>
    </source>
</evidence>
<keyword evidence="2" id="KW-1185">Reference proteome</keyword>